<dbReference type="Pfam" id="PF00078">
    <property type="entry name" value="RVT_1"/>
    <property type="match status" value="1"/>
</dbReference>
<dbReference type="PROSITE" id="PS50878">
    <property type="entry name" value="RT_POL"/>
    <property type="match status" value="1"/>
</dbReference>
<dbReference type="InterPro" id="IPR043128">
    <property type="entry name" value="Rev_trsase/Diguanyl_cyclase"/>
</dbReference>
<accession>A0A8W8P3X8</accession>
<feature type="compositionally biased region" description="Acidic residues" evidence="1">
    <location>
        <begin position="18"/>
        <end position="30"/>
    </location>
</feature>
<dbReference type="PANTHER" id="PTHR34239">
    <property type="entry name" value="APPLE DOMAIN-CONTAINING PROTEIN"/>
    <property type="match status" value="1"/>
</dbReference>
<feature type="region of interest" description="Disordered" evidence="1">
    <location>
        <begin position="1"/>
        <end position="30"/>
    </location>
</feature>
<feature type="domain" description="Reverse transcriptase" evidence="2">
    <location>
        <begin position="183"/>
        <end position="369"/>
    </location>
</feature>
<sequence>MKLTNDDRDRDDVSDIEEKADEDSDLEDLDDSRFGSAFAKSKTSSNVNKPLADMMSKASTSTADSDFVKDIREKYNRPSNVPFPLVPTVNSSIYKKMSRFNKDLDHGLQKTQGTLCSCIYAVSLISDKLYDLKKSNPDDEMVSELLTLSEDSAFLLSHASFLMSNSRREHLKHLFQGDYKELCKKSQEVTNELFGSELSKAFPKKSGGMRPIINLKPLNNFVETIHFKMETLQTALNLLQKGDFLISVDLKDAYFSIPVHPHHRKYLRFIWKEQSSEVSRSSRHNLHRRFSMNGKDYSDNGGNRSGISGYGAHSTRSASTSAALEVGLSVKDIMNVADWSNASTFNKFYKKITVSSDVSFGKAILKTSS</sequence>
<evidence type="ECO:0000259" key="2">
    <source>
        <dbReference type="PROSITE" id="PS50878"/>
    </source>
</evidence>
<reference evidence="3" key="1">
    <citation type="submission" date="2022-08" db="UniProtKB">
        <authorList>
            <consortium name="EnsemblMetazoa"/>
        </authorList>
    </citation>
    <scope>IDENTIFICATION</scope>
    <source>
        <strain evidence="3">05x7-T-G4-1.051#20</strain>
    </source>
</reference>
<feature type="region of interest" description="Disordered" evidence="1">
    <location>
        <begin position="282"/>
        <end position="311"/>
    </location>
</feature>
<dbReference type="Proteomes" id="UP000005408">
    <property type="component" value="Unassembled WGS sequence"/>
</dbReference>
<dbReference type="AlphaFoldDB" id="A0A8W8P3X8"/>
<evidence type="ECO:0000256" key="1">
    <source>
        <dbReference type="SAM" id="MobiDB-lite"/>
    </source>
</evidence>
<name>A0A8W8P3X8_MAGGI</name>
<evidence type="ECO:0000313" key="4">
    <source>
        <dbReference type="Proteomes" id="UP000005408"/>
    </source>
</evidence>
<dbReference type="PANTHER" id="PTHR34239:SF2">
    <property type="entry name" value="TRANSPOSABLE ELEMENT P TRANSPOSASE_THAP9 CONSERVED DOMAIN-CONTAINING PROTEIN"/>
    <property type="match status" value="1"/>
</dbReference>
<proteinExistence type="predicted"/>
<organism evidence="3 4">
    <name type="scientific">Magallana gigas</name>
    <name type="common">Pacific oyster</name>
    <name type="synonym">Crassostrea gigas</name>
    <dbReference type="NCBI Taxonomy" id="29159"/>
    <lineage>
        <taxon>Eukaryota</taxon>
        <taxon>Metazoa</taxon>
        <taxon>Spiralia</taxon>
        <taxon>Lophotrochozoa</taxon>
        <taxon>Mollusca</taxon>
        <taxon>Bivalvia</taxon>
        <taxon>Autobranchia</taxon>
        <taxon>Pteriomorphia</taxon>
        <taxon>Ostreida</taxon>
        <taxon>Ostreoidea</taxon>
        <taxon>Ostreidae</taxon>
        <taxon>Magallana</taxon>
    </lineage>
</organism>
<protein>
    <recommendedName>
        <fullName evidence="2">Reverse transcriptase domain-containing protein</fullName>
    </recommendedName>
</protein>
<dbReference type="InterPro" id="IPR043502">
    <property type="entry name" value="DNA/RNA_pol_sf"/>
</dbReference>
<dbReference type="EnsemblMetazoa" id="G993.1">
    <property type="protein sequence ID" value="G993.1:cds"/>
    <property type="gene ID" value="G993"/>
</dbReference>
<evidence type="ECO:0000313" key="3">
    <source>
        <dbReference type="EnsemblMetazoa" id="G993.1:cds"/>
    </source>
</evidence>
<dbReference type="SUPFAM" id="SSF56672">
    <property type="entry name" value="DNA/RNA polymerases"/>
    <property type="match status" value="1"/>
</dbReference>
<dbReference type="Gene3D" id="3.10.10.10">
    <property type="entry name" value="HIV Type 1 Reverse Transcriptase, subunit A, domain 1"/>
    <property type="match status" value="1"/>
</dbReference>
<keyword evidence="4" id="KW-1185">Reference proteome</keyword>
<feature type="compositionally biased region" description="Basic and acidic residues" evidence="1">
    <location>
        <begin position="1"/>
        <end position="17"/>
    </location>
</feature>
<dbReference type="InterPro" id="IPR000477">
    <property type="entry name" value="RT_dom"/>
</dbReference>
<dbReference type="Gene3D" id="3.30.70.270">
    <property type="match status" value="1"/>
</dbReference>